<dbReference type="GO" id="GO:0019432">
    <property type="term" value="P:triglyceride biosynthetic process"/>
    <property type="evidence" value="ECO:0007669"/>
    <property type="project" value="TreeGrafter"/>
</dbReference>
<sequence length="455" mass="51086">MRILSMESETQVNAPANESKVSENTDQNNDPLPKEVETVNAGHEDETAENNFTTANNLTPEPLVVPSPALEANDTDGFKYWLAQMSLFNFIVICILTFNVITLGLTVSALYVLIKLAVNYADAVYSGLFYLANYVEVDFTFGFFFRALLIVLVVNYVYYWFEDTGAEEYGGHRIPAMRRLKLWNFLATYFPVRLVLSRELIEYSKTHVKSPHTQLSGCGFMGLPADKNYLVGYHPHGMICAGAAVNFLSEATGFSSVFPNLQPTLAVLKFLFSIPFFRDLILASGCTAATEKGMLYLLDPAVCGRTGNFVVVVIGGAPEVLESWPGHYGLYLKSRYGFFRLALQTGSALIPTISFGETNIFDSVTEQPDSYVRRFQKWACNTMTKPFPMFYGNGFLPYRTPINTVIGPPIECEKVENPTRAQVEEVKTQYIESLKDLFKKYRPLYDPKASDLEFI</sequence>
<keyword evidence="8" id="KW-0443">Lipid metabolism</keyword>
<feature type="transmembrane region" description="Helical" evidence="11">
    <location>
        <begin position="139"/>
        <end position="161"/>
    </location>
</feature>
<dbReference type="Proteomes" id="UP001497525">
    <property type="component" value="Unassembled WGS sequence"/>
</dbReference>
<feature type="transmembrane region" description="Helical" evidence="11">
    <location>
        <begin position="87"/>
        <end position="114"/>
    </location>
</feature>
<gene>
    <name evidence="13" type="ORF">CDAUBV1_LOCUS2843</name>
</gene>
<evidence type="ECO:0000256" key="1">
    <source>
        <dbReference type="ARBA" id="ARBA00004477"/>
    </source>
</evidence>
<keyword evidence="10" id="KW-0012">Acyltransferase</keyword>
<keyword evidence="6 11" id="KW-0256">Endoplasmic reticulum</keyword>
<evidence type="ECO:0000256" key="12">
    <source>
        <dbReference type="SAM" id="MobiDB-lite"/>
    </source>
</evidence>
<evidence type="ECO:0000313" key="14">
    <source>
        <dbReference type="Proteomes" id="UP001497525"/>
    </source>
</evidence>
<dbReference type="AlphaFoldDB" id="A0AAV2T0A8"/>
<evidence type="ECO:0000256" key="11">
    <source>
        <dbReference type="RuleBase" id="RU367023"/>
    </source>
</evidence>
<keyword evidence="3" id="KW-0444">Lipid biosynthesis</keyword>
<evidence type="ECO:0000256" key="8">
    <source>
        <dbReference type="ARBA" id="ARBA00023098"/>
    </source>
</evidence>
<name>A0AAV2T0A8_CALDB</name>
<accession>A0AAV2T0A8</accession>
<comment type="subcellular location">
    <subcellularLocation>
        <location evidence="1 11">Endoplasmic reticulum membrane</location>
        <topology evidence="1 11">Multi-pass membrane protein</topology>
    </subcellularLocation>
</comment>
<dbReference type="GO" id="GO:0004144">
    <property type="term" value="F:diacylglycerol O-acyltransferase activity"/>
    <property type="evidence" value="ECO:0007669"/>
    <property type="project" value="TreeGrafter"/>
</dbReference>
<organism evidence="13 14">
    <name type="scientific">Calicophoron daubneyi</name>
    <name type="common">Rumen fluke</name>
    <name type="synonym">Paramphistomum daubneyi</name>
    <dbReference type="NCBI Taxonomy" id="300641"/>
    <lineage>
        <taxon>Eukaryota</taxon>
        <taxon>Metazoa</taxon>
        <taxon>Spiralia</taxon>
        <taxon>Lophotrochozoa</taxon>
        <taxon>Platyhelminthes</taxon>
        <taxon>Trematoda</taxon>
        <taxon>Digenea</taxon>
        <taxon>Plagiorchiida</taxon>
        <taxon>Pronocephalata</taxon>
        <taxon>Paramphistomoidea</taxon>
        <taxon>Paramphistomidae</taxon>
        <taxon>Calicophoron</taxon>
    </lineage>
</organism>
<dbReference type="Pfam" id="PF03982">
    <property type="entry name" value="DAGAT"/>
    <property type="match status" value="1"/>
</dbReference>
<evidence type="ECO:0000256" key="5">
    <source>
        <dbReference type="ARBA" id="ARBA00022692"/>
    </source>
</evidence>
<dbReference type="PANTHER" id="PTHR12317:SF79">
    <property type="entry name" value="ACYLTRANSFERASE"/>
    <property type="match status" value="1"/>
</dbReference>
<protein>
    <recommendedName>
        <fullName evidence="11">Acyltransferase</fullName>
        <ecNumber evidence="11">2.3.1.-</ecNumber>
    </recommendedName>
</protein>
<evidence type="ECO:0000256" key="3">
    <source>
        <dbReference type="ARBA" id="ARBA00022516"/>
    </source>
</evidence>
<feature type="region of interest" description="Disordered" evidence="12">
    <location>
        <begin position="1"/>
        <end position="35"/>
    </location>
</feature>
<keyword evidence="5 11" id="KW-0812">Transmembrane</keyword>
<dbReference type="PANTHER" id="PTHR12317">
    <property type="entry name" value="DIACYLGLYCEROL O-ACYLTRANSFERASE"/>
    <property type="match status" value="1"/>
</dbReference>
<dbReference type="EMBL" id="CAXLJL010000069">
    <property type="protein sequence ID" value="CAL5130670.1"/>
    <property type="molecule type" value="Genomic_DNA"/>
</dbReference>
<proteinExistence type="inferred from homology"/>
<dbReference type="EC" id="2.3.1.-" evidence="11"/>
<keyword evidence="4 11" id="KW-0808">Transferase</keyword>
<evidence type="ECO:0000256" key="9">
    <source>
        <dbReference type="ARBA" id="ARBA00023136"/>
    </source>
</evidence>
<dbReference type="InterPro" id="IPR007130">
    <property type="entry name" value="DAGAT"/>
</dbReference>
<evidence type="ECO:0000256" key="6">
    <source>
        <dbReference type="ARBA" id="ARBA00022824"/>
    </source>
</evidence>
<reference evidence="13" key="1">
    <citation type="submission" date="2024-06" db="EMBL/GenBank/DDBJ databases">
        <authorList>
            <person name="Liu X."/>
            <person name="Lenzi L."/>
            <person name="Haldenby T S."/>
            <person name="Uol C."/>
        </authorList>
    </citation>
    <scope>NUCLEOTIDE SEQUENCE</scope>
</reference>
<evidence type="ECO:0000256" key="4">
    <source>
        <dbReference type="ARBA" id="ARBA00022679"/>
    </source>
</evidence>
<evidence type="ECO:0000313" key="13">
    <source>
        <dbReference type="EMBL" id="CAL5130670.1"/>
    </source>
</evidence>
<comment type="caution">
    <text evidence="13">The sequence shown here is derived from an EMBL/GenBank/DDBJ whole genome shotgun (WGS) entry which is preliminary data.</text>
</comment>
<comment type="similarity">
    <text evidence="2 11">Belongs to the diacylglycerol acyltransferase family.</text>
</comment>
<dbReference type="GO" id="GO:0005789">
    <property type="term" value="C:endoplasmic reticulum membrane"/>
    <property type="evidence" value="ECO:0007669"/>
    <property type="project" value="UniProtKB-SubCell"/>
</dbReference>
<evidence type="ECO:0000256" key="2">
    <source>
        <dbReference type="ARBA" id="ARBA00005420"/>
    </source>
</evidence>
<dbReference type="CDD" id="cd07987">
    <property type="entry name" value="LPLAT_MGAT-like"/>
    <property type="match status" value="1"/>
</dbReference>
<feature type="compositionally biased region" description="Polar residues" evidence="12">
    <location>
        <begin position="7"/>
        <end position="16"/>
    </location>
</feature>
<keyword evidence="7 11" id="KW-1133">Transmembrane helix</keyword>
<keyword evidence="9 11" id="KW-0472">Membrane</keyword>
<evidence type="ECO:0000256" key="7">
    <source>
        <dbReference type="ARBA" id="ARBA00022989"/>
    </source>
</evidence>
<evidence type="ECO:0000256" key="10">
    <source>
        <dbReference type="ARBA" id="ARBA00023315"/>
    </source>
</evidence>